<gene>
    <name evidence="1" type="ORF">NM688_g4819</name>
</gene>
<keyword evidence="2" id="KW-1185">Reference proteome</keyword>
<comment type="caution">
    <text evidence="1">The sequence shown here is derived from an EMBL/GenBank/DDBJ whole genome shotgun (WGS) entry which is preliminary data.</text>
</comment>
<name>A0ACC1T215_9APHY</name>
<reference evidence="1" key="1">
    <citation type="submission" date="2022-07" db="EMBL/GenBank/DDBJ databases">
        <title>Genome Sequence of Phlebia brevispora.</title>
        <authorList>
            <person name="Buettner E."/>
        </authorList>
    </citation>
    <scope>NUCLEOTIDE SEQUENCE</scope>
    <source>
        <strain evidence="1">MPL23</strain>
    </source>
</reference>
<evidence type="ECO:0000313" key="2">
    <source>
        <dbReference type="Proteomes" id="UP001148662"/>
    </source>
</evidence>
<dbReference type="EMBL" id="JANHOG010000832">
    <property type="protein sequence ID" value="KAJ3551237.1"/>
    <property type="molecule type" value="Genomic_DNA"/>
</dbReference>
<proteinExistence type="predicted"/>
<protein>
    <submittedName>
        <fullName evidence="1">Uncharacterized protein</fullName>
    </submittedName>
</protein>
<accession>A0ACC1T215</accession>
<dbReference type="Proteomes" id="UP001148662">
    <property type="component" value="Unassembled WGS sequence"/>
</dbReference>
<organism evidence="1 2">
    <name type="scientific">Phlebia brevispora</name>
    <dbReference type="NCBI Taxonomy" id="194682"/>
    <lineage>
        <taxon>Eukaryota</taxon>
        <taxon>Fungi</taxon>
        <taxon>Dikarya</taxon>
        <taxon>Basidiomycota</taxon>
        <taxon>Agaricomycotina</taxon>
        <taxon>Agaricomycetes</taxon>
        <taxon>Polyporales</taxon>
        <taxon>Meruliaceae</taxon>
        <taxon>Phlebia</taxon>
    </lineage>
</organism>
<evidence type="ECO:0000313" key="1">
    <source>
        <dbReference type="EMBL" id="KAJ3551237.1"/>
    </source>
</evidence>
<sequence>METIHLSTMSFLLAIKPAIPKALSYSKASLCMTRPETRLESRTPSAEANVKILHHTDHTAAPASTALGGGTHGEQDTLDAVPDQQDSEHHDVRDLTQPAHTPSASQPPHDFRRLPLAHSVSKVSLPDQPSIHLTNLVRIIPDTPDPCGSSTSNSNPTVFATAIGIQRRAKHRSADASSWWHACIAFHVVLSLTATAISSPSTNQLDQMYAELVSQVCRPGLIGAIYLQTELADALHAVAKQLKDMTEQLLPAVASIAEAVKKKENDEADAMEEELWETTRDTIKDDEQVQIDSWEDELNNLLVFAGLFSAVVTAFTVQSYTWLQQDPGDATNTILAQISLQISSFATAPSFINSSAPALPLQNVTSAFTPAAVAVPVNTLWVLSLTLSLLSAFFAIAVQQWLRQLRLPADIPACHAVELLALRVDGLKTWQVPGIISLLPLLLQVAVVLFLVGLFILLRSLNATVTIAFGIVAGLGLMSFLVSTFIPLISAQCPYKSPLVPTVLIVLQWLSYPLALTAVVFVLPFHAALNSQKVLDFLWDRSYYRTWRFLSGFRWTCNRLIAYTNSFGRHMFINMSEFWRQREYRYLLTLTDDSSSVLRRSSVARVLLVRSHSSFARLVSCMRRFSLNEWRGISQAMVMHSLSIYLPRFDFEDLVDYYGNVAPRAASCVRHWFSSRHFDPLWGAQEARNWKQDGDLSWEDHDSLVLSSALENHSSRRYTRYARHLFHICNNQTTNEDYCSVRDSITPLLILKAFEAGYVPEADKTRIVINFAASHGTRRVIQQNPVDDHAHRMLFASCTAALVAMTHHPSDLQEKGRQVLSTFSTILSDGQWKREHTEKLKAFYTSRPEDDLVGSFRLIPGIHRALCYALAKLARNHALLQDPECPSIRLALTLREIYDGIDQEDINHAREWLDIFSEMILYNGDLDRWKEDIMLEECMQALVRAECEATSTSLAPSSRLHQDRDPLTVENAQLSTDEDARADCMTDRRLSAAPSCLAGYNEIGYGNELSTDNDNTAESAGTSTGDKHRDSAQDTPITPAAPVVTAGSSGTSLIAGTISASPLGQHGHDDSDGSCEGKPTALQQPPDTIMLPVAQPLLIASMSSGRPISLLGADGVLASTLDTSAEKHTDHAPSPAPILLGYGRIQRERGALDAVTRPVAADDPVDPQEATPVASSSMSDEQESEGDNHPVLALLVPTRASSLSQPPHNSQALELSHSASTTSLPNNPSTLSTNPMPNCRFARRNEIPRSGRWVGVGGERHDEP</sequence>